<keyword evidence="2" id="KW-0805">Transcription regulation</keyword>
<protein>
    <submittedName>
        <fullName evidence="6">LysR family transcriptional regulator, glycine cleavage system transcriptional activator</fullName>
    </submittedName>
</protein>
<dbReference type="Pfam" id="PF03466">
    <property type="entry name" value="LysR_substrate"/>
    <property type="match status" value="1"/>
</dbReference>
<dbReference type="Pfam" id="PF00126">
    <property type="entry name" value="HTH_1"/>
    <property type="match status" value="1"/>
</dbReference>
<dbReference type="Proteomes" id="UP000199118">
    <property type="component" value="Unassembled WGS sequence"/>
</dbReference>
<dbReference type="PANTHER" id="PTHR30537:SF26">
    <property type="entry name" value="GLYCINE CLEAVAGE SYSTEM TRANSCRIPTIONAL ACTIVATOR"/>
    <property type="match status" value="1"/>
</dbReference>
<dbReference type="RefSeq" id="WP_245710467.1">
    <property type="nucleotide sequence ID" value="NZ_FNMZ01000002.1"/>
</dbReference>
<organism evidence="6 7">
    <name type="scientific">Albimonas donghaensis</name>
    <dbReference type="NCBI Taxonomy" id="356660"/>
    <lineage>
        <taxon>Bacteria</taxon>
        <taxon>Pseudomonadati</taxon>
        <taxon>Pseudomonadota</taxon>
        <taxon>Alphaproteobacteria</taxon>
        <taxon>Rhodobacterales</taxon>
        <taxon>Paracoccaceae</taxon>
        <taxon>Albimonas</taxon>
    </lineage>
</organism>
<accession>A0A1H2WZ15</accession>
<comment type="similarity">
    <text evidence="1">Belongs to the LysR transcriptional regulatory family.</text>
</comment>
<evidence type="ECO:0000256" key="3">
    <source>
        <dbReference type="ARBA" id="ARBA00023125"/>
    </source>
</evidence>
<dbReference type="PRINTS" id="PR00039">
    <property type="entry name" value="HTHLYSR"/>
</dbReference>
<dbReference type="Gene3D" id="1.10.10.10">
    <property type="entry name" value="Winged helix-like DNA-binding domain superfamily/Winged helix DNA-binding domain"/>
    <property type="match status" value="1"/>
</dbReference>
<keyword evidence="7" id="KW-1185">Reference proteome</keyword>
<dbReference type="AlphaFoldDB" id="A0A1H2WZ15"/>
<reference evidence="6 7" key="1">
    <citation type="submission" date="2016-10" db="EMBL/GenBank/DDBJ databases">
        <authorList>
            <person name="de Groot N.N."/>
        </authorList>
    </citation>
    <scope>NUCLEOTIDE SEQUENCE [LARGE SCALE GENOMIC DNA]</scope>
    <source>
        <strain evidence="6 7">DSM 17890</strain>
    </source>
</reference>
<dbReference type="InterPro" id="IPR036388">
    <property type="entry name" value="WH-like_DNA-bd_sf"/>
</dbReference>
<dbReference type="InterPro" id="IPR005119">
    <property type="entry name" value="LysR_subst-bd"/>
</dbReference>
<gene>
    <name evidence="6" type="ORF">SAMN05444336_102545</name>
</gene>
<evidence type="ECO:0000256" key="1">
    <source>
        <dbReference type="ARBA" id="ARBA00009437"/>
    </source>
</evidence>
<dbReference type="InterPro" id="IPR000847">
    <property type="entry name" value="LysR_HTH_N"/>
</dbReference>
<sequence length="307" mass="32900">MTAPRLAPLPSLAALRAFEAASRTLSFSEAGREMNVSHAAVAQNVRRLEDELGRSLIVRAGRGLALTVDGAALARGLTEGFDAIRSALDAFRADDASRPLRITMTPNFAVGFLIPRLGTFRAEHPEIELDLDPSARMVELGPGGPDLAIRYGDGDWPGLETRLLIAAPKVIVATPGLVAGRRIEQPADLLSLPWLQEQGTEEIREWLTSRGVTGAHEAGGAAMPGYMLYPALLEGQGIALAGKVFVEDDIAAGRLTTLFEDDDHQGRLGYHLVRRPGPPRPALAAFIRWLRREAPGAADALSLVGRT</sequence>
<keyword evidence="3" id="KW-0238">DNA-binding</keyword>
<dbReference type="SUPFAM" id="SSF53850">
    <property type="entry name" value="Periplasmic binding protein-like II"/>
    <property type="match status" value="1"/>
</dbReference>
<dbReference type="GO" id="GO:0043565">
    <property type="term" value="F:sequence-specific DNA binding"/>
    <property type="evidence" value="ECO:0007669"/>
    <property type="project" value="TreeGrafter"/>
</dbReference>
<feature type="domain" description="HTH lysR-type" evidence="5">
    <location>
        <begin position="10"/>
        <end position="67"/>
    </location>
</feature>
<evidence type="ECO:0000313" key="7">
    <source>
        <dbReference type="Proteomes" id="UP000199118"/>
    </source>
</evidence>
<dbReference type="Gene3D" id="3.40.190.10">
    <property type="entry name" value="Periplasmic binding protein-like II"/>
    <property type="match status" value="2"/>
</dbReference>
<evidence type="ECO:0000256" key="2">
    <source>
        <dbReference type="ARBA" id="ARBA00023015"/>
    </source>
</evidence>
<dbReference type="STRING" id="356660.SAMN05444336_102545"/>
<dbReference type="GO" id="GO:0003700">
    <property type="term" value="F:DNA-binding transcription factor activity"/>
    <property type="evidence" value="ECO:0007669"/>
    <property type="project" value="InterPro"/>
</dbReference>
<dbReference type="PROSITE" id="PS50931">
    <property type="entry name" value="HTH_LYSR"/>
    <property type="match status" value="1"/>
</dbReference>
<proteinExistence type="inferred from homology"/>
<dbReference type="SUPFAM" id="SSF46785">
    <property type="entry name" value="Winged helix' DNA-binding domain"/>
    <property type="match status" value="1"/>
</dbReference>
<evidence type="ECO:0000256" key="4">
    <source>
        <dbReference type="ARBA" id="ARBA00023163"/>
    </source>
</evidence>
<dbReference type="EMBL" id="FNMZ01000002">
    <property type="protein sequence ID" value="SDW85787.1"/>
    <property type="molecule type" value="Genomic_DNA"/>
</dbReference>
<evidence type="ECO:0000259" key="5">
    <source>
        <dbReference type="PROSITE" id="PS50931"/>
    </source>
</evidence>
<keyword evidence="4" id="KW-0804">Transcription</keyword>
<evidence type="ECO:0000313" key="6">
    <source>
        <dbReference type="EMBL" id="SDW85787.1"/>
    </source>
</evidence>
<dbReference type="PANTHER" id="PTHR30537">
    <property type="entry name" value="HTH-TYPE TRANSCRIPTIONAL REGULATOR"/>
    <property type="match status" value="1"/>
</dbReference>
<dbReference type="InterPro" id="IPR058163">
    <property type="entry name" value="LysR-type_TF_proteobact-type"/>
</dbReference>
<dbReference type="InterPro" id="IPR036390">
    <property type="entry name" value="WH_DNA-bd_sf"/>
</dbReference>
<dbReference type="GO" id="GO:0006351">
    <property type="term" value="P:DNA-templated transcription"/>
    <property type="evidence" value="ECO:0007669"/>
    <property type="project" value="TreeGrafter"/>
</dbReference>
<name>A0A1H2WZ15_9RHOB</name>